<dbReference type="InterPro" id="IPR004172">
    <property type="entry name" value="L27_dom"/>
</dbReference>
<feature type="compositionally biased region" description="Polar residues" evidence="4">
    <location>
        <begin position="299"/>
        <end position="325"/>
    </location>
</feature>
<dbReference type="SMART" id="SM00326">
    <property type="entry name" value="SH3"/>
    <property type="match status" value="1"/>
</dbReference>
<dbReference type="SUPFAM" id="SSF50044">
    <property type="entry name" value="SH3-domain"/>
    <property type="match status" value="1"/>
</dbReference>
<evidence type="ECO:0000313" key="9">
    <source>
        <dbReference type="Proteomes" id="UP000050795"/>
    </source>
</evidence>
<feature type="domain" description="L27" evidence="8">
    <location>
        <begin position="94"/>
        <end position="150"/>
    </location>
</feature>
<feature type="domain" description="PDZ" evidence="7">
    <location>
        <begin position="437"/>
        <end position="537"/>
    </location>
</feature>
<dbReference type="SUPFAM" id="SSF50156">
    <property type="entry name" value="PDZ domain-like"/>
    <property type="match status" value="1"/>
</dbReference>
<name>A0AA85JTT8_TRIRE</name>
<evidence type="ECO:0000259" key="8">
    <source>
        <dbReference type="PROSITE" id="PS51022"/>
    </source>
</evidence>
<dbReference type="InterPro" id="IPR027417">
    <property type="entry name" value="P-loop_NTPase"/>
</dbReference>
<evidence type="ECO:0000256" key="2">
    <source>
        <dbReference type="ARBA" id="ARBA00022443"/>
    </source>
</evidence>
<dbReference type="WBParaSite" id="TREG1_40560.1">
    <property type="protein sequence ID" value="TREG1_40560.1"/>
    <property type="gene ID" value="TREG1_40560"/>
</dbReference>
<dbReference type="CDD" id="cd11862">
    <property type="entry name" value="SH3_MPP"/>
    <property type="match status" value="1"/>
</dbReference>
<dbReference type="SMART" id="SM00072">
    <property type="entry name" value="GuKc"/>
    <property type="match status" value="1"/>
</dbReference>
<dbReference type="InterPro" id="IPR001478">
    <property type="entry name" value="PDZ"/>
</dbReference>
<reference evidence="9" key="1">
    <citation type="submission" date="2022-06" db="EMBL/GenBank/DDBJ databases">
        <authorList>
            <person name="Berger JAMES D."/>
            <person name="Berger JAMES D."/>
        </authorList>
    </citation>
    <scope>NUCLEOTIDE SEQUENCE [LARGE SCALE GENOMIC DNA]</scope>
</reference>
<feature type="compositionally biased region" description="Acidic residues" evidence="4">
    <location>
        <begin position="1079"/>
        <end position="1089"/>
    </location>
</feature>
<dbReference type="PROSITE" id="PS50002">
    <property type="entry name" value="SH3"/>
    <property type="match status" value="1"/>
</dbReference>
<feature type="compositionally biased region" description="Acidic residues" evidence="4">
    <location>
        <begin position="244"/>
        <end position="262"/>
    </location>
</feature>
<keyword evidence="9" id="KW-1185">Reference proteome</keyword>
<feature type="compositionally biased region" description="Low complexity" evidence="4">
    <location>
        <begin position="358"/>
        <end position="372"/>
    </location>
</feature>
<comment type="similarity">
    <text evidence="1">Belongs to the MAGUK family.</text>
</comment>
<dbReference type="CDD" id="cd00136">
    <property type="entry name" value="PDZ_canonical"/>
    <property type="match status" value="1"/>
</dbReference>
<feature type="region of interest" description="Disordered" evidence="4">
    <location>
        <begin position="963"/>
        <end position="982"/>
    </location>
</feature>
<feature type="domain" description="SH3" evidence="5">
    <location>
        <begin position="555"/>
        <end position="625"/>
    </location>
</feature>
<dbReference type="Gene3D" id="2.30.30.40">
    <property type="entry name" value="SH3 Domains"/>
    <property type="match status" value="1"/>
</dbReference>
<evidence type="ECO:0000256" key="3">
    <source>
        <dbReference type="PROSITE-ProRule" id="PRU00192"/>
    </source>
</evidence>
<feature type="region of interest" description="Disordered" evidence="4">
    <location>
        <begin position="1046"/>
        <end position="1089"/>
    </location>
</feature>
<feature type="region of interest" description="Disordered" evidence="4">
    <location>
        <begin position="227"/>
        <end position="443"/>
    </location>
</feature>
<dbReference type="Proteomes" id="UP000050795">
    <property type="component" value="Unassembled WGS sequence"/>
</dbReference>
<feature type="region of interest" description="Disordered" evidence="4">
    <location>
        <begin position="167"/>
        <end position="195"/>
    </location>
</feature>
<feature type="region of interest" description="Disordered" evidence="4">
    <location>
        <begin position="923"/>
        <end position="956"/>
    </location>
</feature>
<dbReference type="PROSITE" id="PS50106">
    <property type="entry name" value="PDZ"/>
    <property type="match status" value="1"/>
</dbReference>
<feature type="compositionally biased region" description="Polar residues" evidence="4">
    <location>
        <begin position="186"/>
        <end position="195"/>
    </location>
</feature>
<proteinExistence type="inferred from homology"/>
<evidence type="ECO:0008006" key="11">
    <source>
        <dbReference type="Google" id="ProtNLM"/>
    </source>
</evidence>
<dbReference type="Pfam" id="PF00595">
    <property type="entry name" value="PDZ"/>
    <property type="match status" value="1"/>
</dbReference>
<dbReference type="InterPro" id="IPR036028">
    <property type="entry name" value="SH3-like_dom_sf"/>
</dbReference>
<sequence>MRTPSTAGKKPRNQYALSVISRYFEDSVFVNKILNVDTGGEYNTGKHEDLIFLRSFLENSSLRRCLTLIDSLADNDSKSIAEQLRPNNQSLRDSLRALSELWTELEEFVMRTKEKDEPEAHELYDLLADVHIRELLVAYDDIANYRYVNEDIDLVAIPFEDYDSVQMNSSPQIPHQRNTSKERSNINKTVNGDNNFESSMESLDCKVFHSDSVKNMYDKDSISGVVHGDAVDSNISPITKDNDVDNGDGDDEEEEEEVDDENTVLHNRDSHHSVQTIINKFEPLNPEIQTKRGEEKYTPGSNNLMNRSSSAKEIQKPVSPTNTVETKGKQTEKLSPKSPKSRYSKDVRIRTDSDTKLTRPTSSPKKTPTTKPGKSKHFHGSDSTLQSPDLNQNKTKSFLGSSDGTQSLPRNHGQSSRHTRRTSNQTNKYPQPGVPRQVHLRRDHPGEDLGITIALRTPSPTPSSPTNFTGITVQSISQPVISIQRVLAGSLADREGSLFPGDVLLEVNGLRVHTLEQVFSQIQQTSSLLDCKLVVQAPKEGILRSGIHRTNSNSKSKRYIRCLFDYDASKDTLLPAGDVGLSFRSGDVLELVDDQDPNWWQVRSLKEPGSKARLIPSQTLEERRQAFNQEKLQSTTNRKSWRKVKTFFRAADASGLRLRSDIWSYEEVVPWPQSKVPCLLLIGPNGVGRRNLKVLLAKHESKRFAYPITDTTDPTLPTNLFKVLSKEQMEADVKSGAYVEWGKVNGHYYGIRFSELRKIIANGKTVVFDCQPQSLHLLHQPEFNPCVVFVAAPSFEAAKTMLNDGLQANVTTNTRSDEELQSIIKESMSMAVIYRHLYSHTLVNKNMKESVEKLNRLITKLERQPCWIPCGWAYELSVPYRSGREGSAYIPGSSSLSALGIHDLPPSSRSSALSRSIISEASTETASRLARPPSICNGNSLNTSGRDRHSGSQRLYERHRRAQHQLYHPPIPEQDTPSESLDSRCLDKLSTERLRAKCSLPSTQEIVQLPHRTQVSSNADQVSGTGLSPDDTNEDEINMVTDLQLKPAGAKTSPNKPVHHKIVQNKKEEEFSSTSTGGSDEDNDDGASF</sequence>
<protein>
    <recommendedName>
        <fullName evidence="11">MAGUK p55 subfamily member 6</fullName>
    </recommendedName>
</protein>
<keyword evidence="2 3" id="KW-0728">SH3 domain</keyword>
<dbReference type="Gene3D" id="3.40.50.300">
    <property type="entry name" value="P-loop containing nucleotide triphosphate hydrolases"/>
    <property type="match status" value="1"/>
</dbReference>
<dbReference type="SUPFAM" id="SSF52540">
    <property type="entry name" value="P-loop containing nucleoside triphosphate hydrolases"/>
    <property type="match status" value="1"/>
</dbReference>
<accession>A0AA85JTT8</accession>
<dbReference type="InterPro" id="IPR050716">
    <property type="entry name" value="MAGUK"/>
</dbReference>
<feature type="domain" description="Guanylate kinase-like" evidence="6">
    <location>
        <begin position="676"/>
        <end position="859"/>
    </location>
</feature>
<dbReference type="InterPro" id="IPR001452">
    <property type="entry name" value="SH3_domain"/>
</dbReference>
<dbReference type="InterPro" id="IPR008144">
    <property type="entry name" value="Guanylate_kin-like_dom"/>
</dbReference>
<feature type="compositionally biased region" description="Polar residues" evidence="4">
    <location>
        <begin position="167"/>
        <end position="177"/>
    </location>
</feature>
<dbReference type="SMART" id="SM00228">
    <property type="entry name" value="PDZ"/>
    <property type="match status" value="1"/>
</dbReference>
<dbReference type="PROSITE" id="PS51022">
    <property type="entry name" value="L27"/>
    <property type="match status" value="1"/>
</dbReference>
<dbReference type="InterPro" id="IPR036034">
    <property type="entry name" value="PDZ_sf"/>
</dbReference>
<feature type="region of interest" description="Disordered" evidence="4">
    <location>
        <begin position="1013"/>
        <end position="1034"/>
    </location>
</feature>
<dbReference type="Gene3D" id="2.30.42.10">
    <property type="match status" value="1"/>
</dbReference>
<evidence type="ECO:0000259" key="6">
    <source>
        <dbReference type="PROSITE" id="PS50052"/>
    </source>
</evidence>
<dbReference type="InterPro" id="IPR008145">
    <property type="entry name" value="GK/Ca_channel_bsu"/>
</dbReference>
<feature type="compositionally biased region" description="Basic and acidic residues" evidence="4">
    <location>
        <begin position="326"/>
        <end position="335"/>
    </location>
</feature>
<dbReference type="PANTHER" id="PTHR23122">
    <property type="entry name" value="MEMBRANE-ASSOCIATED GUANYLATE KINASE MAGUK"/>
    <property type="match status" value="1"/>
</dbReference>
<feature type="compositionally biased region" description="Polar residues" evidence="4">
    <location>
        <begin position="381"/>
        <end position="414"/>
    </location>
</feature>
<dbReference type="Pfam" id="PF00625">
    <property type="entry name" value="Guanylate_kin"/>
    <property type="match status" value="1"/>
</dbReference>
<feature type="compositionally biased region" description="Basic and acidic residues" evidence="4">
    <location>
        <begin position="343"/>
        <end position="357"/>
    </location>
</feature>
<evidence type="ECO:0000256" key="1">
    <source>
        <dbReference type="ARBA" id="ARBA00007014"/>
    </source>
</evidence>
<evidence type="ECO:0000256" key="4">
    <source>
        <dbReference type="SAM" id="MobiDB-lite"/>
    </source>
</evidence>
<evidence type="ECO:0000259" key="5">
    <source>
        <dbReference type="PROSITE" id="PS50002"/>
    </source>
</evidence>
<feature type="compositionally biased region" description="Polar residues" evidence="4">
    <location>
        <begin position="1013"/>
        <end position="1026"/>
    </location>
</feature>
<dbReference type="PROSITE" id="PS50052">
    <property type="entry name" value="GUANYLATE_KINASE_2"/>
    <property type="match status" value="1"/>
</dbReference>
<organism evidence="9 10">
    <name type="scientific">Trichobilharzia regenti</name>
    <name type="common">Nasal bird schistosome</name>
    <dbReference type="NCBI Taxonomy" id="157069"/>
    <lineage>
        <taxon>Eukaryota</taxon>
        <taxon>Metazoa</taxon>
        <taxon>Spiralia</taxon>
        <taxon>Lophotrochozoa</taxon>
        <taxon>Platyhelminthes</taxon>
        <taxon>Trematoda</taxon>
        <taxon>Digenea</taxon>
        <taxon>Strigeidida</taxon>
        <taxon>Schistosomatoidea</taxon>
        <taxon>Schistosomatidae</taxon>
        <taxon>Trichobilharzia</taxon>
    </lineage>
</organism>
<dbReference type="AlphaFoldDB" id="A0AA85JTT8"/>
<reference evidence="10" key="2">
    <citation type="submission" date="2023-11" db="UniProtKB">
        <authorList>
            <consortium name="WormBaseParasite"/>
        </authorList>
    </citation>
    <scope>IDENTIFICATION</scope>
</reference>
<evidence type="ECO:0000313" key="10">
    <source>
        <dbReference type="WBParaSite" id="TREG1_40560.1"/>
    </source>
</evidence>
<evidence type="ECO:0000259" key="7">
    <source>
        <dbReference type="PROSITE" id="PS50106"/>
    </source>
</evidence>